<dbReference type="InterPro" id="IPR048748">
    <property type="entry name" value="SLS1_KH2"/>
</dbReference>
<sequence length="825" mass="91104">MSRPGLTLATTTLSAPGRPRYLTSARDDDTDSKTKSPGPKEEKDAETDPHDLFADPLPGVAPHPPSRGPRWRHSHGRIEIETPSLGMKILGKDGHTIVLRERASSRKDPTIVEEQRRVKDLDIERTLEEQDQDLTIEETMRNIEELRPSDSSDLLARQFSRILTTLMDGFTRSQLEDYVCHFMGGVKGGGDAVPDRGRSDLLRRLTGHMRAQLRYPVRPQYQWIRKQFAWMPPKDYPWGNTMKEKLALAIMRACWHLQAVEETPLTGEVEISADQRILNLLLGESRALNSIRSTLGDGAGIRIFPEKEKIQIMATRSKCDTVLGQLDRFVARIQESTTPLSALGPRRLSDEDLRQLSTLTNTCIEYTGSKSTSAKHRGKRGEEIRVSWLPAENRPDTVESLQHIVFRLLLSATTPADGRRTVKLVLDKANNVSQKDLVLVRQYGDNHELSWDLRYQSWGRLMCPAQPKPVQVQPGQSKLSGGTSTSEVLPSQSDAADSESNEVETPELASEANTTAQTVPTQSSEQDATISPSALHLPLVRHDTDPAPEGWSALITRTSATFGHLLHPFPSTAQYEPWGKETPAKLKPVAPPISALASIPATGADEAAASTTLLLRFRPSEGPAPPLEFHLRVPDQHDGPLRWDQTEKKLFALRYTWTADVLLPLLPVDVSIQQSLVSQMDASTLDSCSSLRAFFEGADLDLSRNLLTPPSFSLPLHPSLLRREGGGEAGGDGEVEVQYLFTGLELHTSSSAPFHAHSLSYTSIEGGQQGRRAQLSLHPLATAITPDASIKDMAGGYLDEVLRIASGRYFSWVGSRPLDLSPDDS</sequence>
<keyword evidence="7" id="KW-1185">Reference proteome</keyword>
<organism evidence="6 7">
    <name type="scientific">Cephalotrichum gorgonifer</name>
    <dbReference type="NCBI Taxonomy" id="2041049"/>
    <lineage>
        <taxon>Eukaryota</taxon>
        <taxon>Fungi</taxon>
        <taxon>Dikarya</taxon>
        <taxon>Ascomycota</taxon>
        <taxon>Pezizomycotina</taxon>
        <taxon>Sordariomycetes</taxon>
        <taxon>Hypocreomycetidae</taxon>
        <taxon>Microascales</taxon>
        <taxon>Microascaceae</taxon>
        <taxon>Cephalotrichum</taxon>
    </lineage>
</organism>
<feature type="domain" description="SLS1 C-terminal" evidence="5">
    <location>
        <begin position="448"/>
        <end position="783"/>
    </location>
</feature>
<evidence type="ECO:0000256" key="1">
    <source>
        <dbReference type="SAM" id="MobiDB-lite"/>
    </source>
</evidence>
<accession>A0AAE8MZV9</accession>
<dbReference type="Pfam" id="PF20778">
    <property type="entry name" value="SLS1_C"/>
    <property type="match status" value="1"/>
</dbReference>
<comment type="caution">
    <text evidence="6">The sequence shown here is derived from an EMBL/GenBank/DDBJ whole genome shotgun (WGS) entry which is preliminary data.</text>
</comment>
<evidence type="ECO:0000313" key="7">
    <source>
        <dbReference type="Proteomes" id="UP001187682"/>
    </source>
</evidence>
<dbReference type="InterPro" id="IPR048401">
    <property type="entry name" value="SLS1_C"/>
</dbReference>
<reference evidence="6" key="1">
    <citation type="submission" date="2018-03" db="EMBL/GenBank/DDBJ databases">
        <authorList>
            <person name="Guldener U."/>
        </authorList>
    </citation>
    <scope>NUCLEOTIDE SEQUENCE</scope>
</reference>
<evidence type="ECO:0000259" key="4">
    <source>
        <dbReference type="Pfam" id="PF20777"/>
    </source>
</evidence>
<feature type="region of interest" description="Disordered" evidence="1">
    <location>
        <begin position="467"/>
        <end position="529"/>
    </location>
</feature>
<evidence type="ECO:0000259" key="5">
    <source>
        <dbReference type="Pfam" id="PF20778"/>
    </source>
</evidence>
<gene>
    <name evidence="6" type="ORF">DNG_06559</name>
</gene>
<feature type="compositionally biased region" description="Basic and acidic residues" evidence="1">
    <location>
        <begin position="25"/>
        <end position="53"/>
    </location>
</feature>
<dbReference type="InterPro" id="IPR048400">
    <property type="entry name" value="SLS1_N"/>
</dbReference>
<dbReference type="Pfam" id="PF20776">
    <property type="entry name" value="SLS1_N"/>
    <property type="match status" value="1"/>
</dbReference>
<dbReference type="GO" id="GO:0005743">
    <property type="term" value="C:mitochondrial inner membrane"/>
    <property type="evidence" value="ECO:0007669"/>
    <property type="project" value="InterPro"/>
</dbReference>
<dbReference type="Pfam" id="PF20777">
    <property type="entry name" value="KH_SLS1_2"/>
    <property type="match status" value="1"/>
</dbReference>
<evidence type="ECO:0000259" key="3">
    <source>
        <dbReference type="Pfam" id="PF20776"/>
    </source>
</evidence>
<feature type="compositionally biased region" description="Polar residues" evidence="1">
    <location>
        <begin position="511"/>
        <end position="529"/>
    </location>
</feature>
<proteinExistence type="predicted"/>
<feature type="region of interest" description="Disordered" evidence="1">
    <location>
        <begin position="1"/>
        <end position="74"/>
    </location>
</feature>
<feature type="domain" description="SLS1 second KH" evidence="4">
    <location>
        <begin position="338"/>
        <end position="412"/>
    </location>
</feature>
<evidence type="ECO:0000313" key="6">
    <source>
        <dbReference type="EMBL" id="SPO03876.1"/>
    </source>
</evidence>
<dbReference type="Pfam" id="PF14611">
    <property type="entry name" value="KH_SLS1_1"/>
    <property type="match status" value="1"/>
</dbReference>
<dbReference type="AlphaFoldDB" id="A0AAE8MZV9"/>
<feature type="compositionally biased region" description="Acidic residues" evidence="1">
    <location>
        <begin position="496"/>
        <end position="505"/>
    </location>
</feature>
<feature type="compositionally biased region" description="Polar residues" evidence="1">
    <location>
        <begin position="473"/>
        <end position="495"/>
    </location>
</feature>
<dbReference type="EMBL" id="ONZQ02000009">
    <property type="protein sequence ID" value="SPO03876.1"/>
    <property type="molecule type" value="Genomic_DNA"/>
</dbReference>
<feature type="domain" description="SLS1 N-terminal" evidence="3">
    <location>
        <begin position="132"/>
        <end position="258"/>
    </location>
</feature>
<feature type="domain" description="SLS1 first KH" evidence="2">
    <location>
        <begin position="267"/>
        <end position="333"/>
    </location>
</feature>
<name>A0AAE8MZV9_9PEZI</name>
<dbReference type="Proteomes" id="UP001187682">
    <property type="component" value="Unassembled WGS sequence"/>
</dbReference>
<dbReference type="InterPro" id="IPR032741">
    <property type="entry name" value="Sls1_KH-1"/>
</dbReference>
<evidence type="ECO:0000259" key="2">
    <source>
        <dbReference type="Pfam" id="PF14611"/>
    </source>
</evidence>
<protein>
    <submittedName>
        <fullName evidence="6">Uncharacterized protein</fullName>
    </submittedName>
</protein>